<feature type="chain" id="PRO_5042159442" evidence="1">
    <location>
        <begin position="19"/>
        <end position="244"/>
    </location>
</feature>
<dbReference type="AlphaFoldDB" id="A0AAD4RAU5"/>
<sequence>MFLFIIVFLSVLQIGLLGDETPVENFVDHLQAITHSNKSCEVKFGYLLGQFPRLMKEINNASYTINGLIGVHNETAFNLSRTLLGVMEEFYGARKKRSANGVNKTHFFQTWRKWIKHTEGAFNRLNSKTIDFLKTNFSANASRILLDTCKEKSSSPIGIYKFIHEHFEGFMDAYFGYDFETAVHQVTGVFYITIAKLTMHQLICSSLTRSSIQRENGDFNVTMAEFFYKYPRVLQNITVCLEIP</sequence>
<accession>A0AAD4RAU5</accession>
<keyword evidence="3" id="KW-1185">Reference proteome</keyword>
<protein>
    <submittedName>
        <fullName evidence="2">Uncharacterized protein</fullName>
    </submittedName>
</protein>
<keyword evidence="1" id="KW-0732">Signal</keyword>
<proteinExistence type="predicted"/>
<dbReference type="Proteomes" id="UP001201812">
    <property type="component" value="Unassembled WGS sequence"/>
</dbReference>
<comment type="caution">
    <text evidence="2">The sequence shown here is derived from an EMBL/GenBank/DDBJ whole genome shotgun (WGS) entry which is preliminary data.</text>
</comment>
<gene>
    <name evidence="2" type="ORF">DdX_04522</name>
</gene>
<dbReference type="EMBL" id="JAKKPZ010000004">
    <property type="protein sequence ID" value="KAI1722213.1"/>
    <property type="molecule type" value="Genomic_DNA"/>
</dbReference>
<feature type="signal peptide" evidence="1">
    <location>
        <begin position="1"/>
        <end position="18"/>
    </location>
</feature>
<reference evidence="2" key="1">
    <citation type="submission" date="2022-01" db="EMBL/GenBank/DDBJ databases">
        <title>Genome Sequence Resource for Two Populations of Ditylenchus destructor, the Migratory Endoparasitic Phytonematode.</title>
        <authorList>
            <person name="Zhang H."/>
            <person name="Lin R."/>
            <person name="Xie B."/>
        </authorList>
    </citation>
    <scope>NUCLEOTIDE SEQUENCE</scope>
    <source>
        <strain evidence="2">BazhouSP</strain>
    </source>
</reference>
<evidence type="ECO:0000313" key="3">
    <source>
        <dbReference type="Proteomes" id="UP001201812"/>
    </source>
</evidence>
<evidence type="ECO:0000256" key="1">
    <source>
        <dbReference type="SAM" id="SignalP"/>
    </source>
</evidence>
<evidence type="ECO:0000313" key="2">
    <source>
        <dbReference type="EMBL" id="KAI1722213.1"/>
    </source>
</evidence>
<organism evidence="2 3">
    <name type="scientific">Ditylenchus destructor</name>
    <dbReference type="NCBI Taxonomy" id="166010"/>
    <lineage>
        <taxon>Eukaryota</taxon>
        <taxon>Metazoa</taxon>
        <taxon>Ecdysozoa</taxon>
        <taxon>Nematoda</taxon>
        <taxon>Chromadorea</taxon>
        <taxon>Rhabditida</taxon>
        <taxon>Tylenchina</taxon>
        <taxon>Tylenchomorpha</taxon>
        <taxon>Sphaerularioidea</taxon>
        <taxon>Anguinidae</taxon>
        <taxon>Anguininae</taxon>
        <taxon>Ditylenchus</taxon>
    </lineage>
</organism>
<name>A0AAD4RAU5_9BILA</name>